<protein>
    <submittedName>
        <fullName evidence="3">Endonuclease YncB(Thermonuclease family)</fullName>
    </submittedName>
</protein>
<evidence type="ECO:0000256" key="1">
    <source>
        <dbReference type="SAM" id="SignalP"/>
    </source>
</evidence>
<dbReference type="InterPro" id="IPR035437">
    <property type="entry name" value="SNase_OB-fold_sf"/>
</dbReference>
<proteinExistence type="predicted"/>
<comment type="caution">
    <text evidence="3">The sequence shown here is derived from an EMBL/GenBank/DDBJ whole genome shotgun (WGS) entry which is preliminary data.</text>
</comment>
<dbReference type="GO" id="GO:0004519">
    <property type="term" value="F:endonuclease activity"/>
    <property type="evidence" value="ECO:0007669"/>
    <property type="project" value="UniProtKB-KW"/>
</dbReference>
<keyword evidence="4" id="KW-1185">Reference proteome</keyword>
<dbReference type="Proteomes" id="UP000294881">
    <property type="component" value="Unassembled WGS sequence"/>
</dbReference>
<dbReference type="OrthoDB" id="9805504at2"/>
<keyword evidence="3" id="KW-0540">Nuclease</keyword>
<feature type="domain" description="TNase-like" evidence="2">
    <location>
        <begin position="52"/>
        <end position="163"/>
    </location>
</feature>
<dbReference type="PANTHER" id="PTHR12302">
    <property type="entry name" value="EBNA2 BINDING PROTEIN P100"/>
    <property type="match status" value="1"/>
</dbReference>
<organism evidence="3 4">
    <name type="scientific">Camelimonas lactis</name>
    <dbReference type="NCBI Taxonomy" id="659006"/>
    <lineage>
        <taxon>Bacteria</taxon>
        <taxon>Pseudomonadati</taxon>
        <taxon>Pseudomonadota</taxon>
        <taxon>Alphaproteobacteria</taxon>
        <taxon>Hyphomicrobiales</taxon>
        <taxon>Chelatococcaceae</taxon>
        <taxon>Camelimonas</taxon>
    </lineage>
</organism>
<dbReference type="EMBL" id="SLWL01000010">
    <property type="protein sequence ID" value="TCO11974.1"/>
    <property type="molecule type" value="Genomic_DNA"/>
</dbReference>
<dbReference type="Gene3D" id="2.40.50.90">
    <property type="match status" value="1"/>
</dbReference>
<dbReference type="PANTHER" id="PTHR12302:SF26">
    <property type="entry name" value="BLR1266 PROTEIN"/>
    <property type="match status" value="1"/>
</dbReference>
<sequence>MSRRMRRGAIFSPRRFSAADLLLAASLLAACAAVVTMLPEKEKGELLQGRARAVDGDSVRLNGVEIRLAGLDAPELRQTCERNGQSWNCGEAARSFLAARLGRADASCQSQGLDRYGRTLAVCSVVGEEVNAALVRDGMAVSYGAYGREEAEARAARRGIWAGQFMTPQEWRRLHPRNDRKR</sequence>
<feature type="chain" id="PRO_5020414579" evidence="1">
    <location>
        <begin position="33"/>
        <end position="182"/>
    </location>
</feature>
<keyword evidence="3" id="KW-0255">Endonuclease</keyword>
<dbReference type="SMART" id="SM00318">
    <property type="entry name" value="SNc"/>
    <property type="match status" value="1"/>
</dbReference>
<evidence type="ECO:0000313" key="3">
    <source>
        <dbReference type="EMBL" id="TCO11974.1"/>
    </source>
</evidence>
<keyword evidence="3" id="KW-0378">Hydrolase</keyword>
<evidence type="ECO:0000313" key="4">
    <source>
        <dbReference type="Proteomes" id="UP000294881"/>
    </source>
</evidence>
<dbReference type="Pfam" id="PF00565">
    <property type="entry name" value="SNase"/>
    <property type="match status" value="1"/>
</dbReference>
<gene>
    <name evidence="3" type="ORF">EV666_11011</name>
</gene>
<dbReference type="PROSITE" id="PS51257">
    <property type="entry name" value="PROKAR_LIPOPROTEIN"/>
    <property type="match status" value="1"/>
</dbReference>
<dbReference type="RefSeq" id="WP_132007932.1">
    <property type="nucleotide sequence ID" value="NZ_JBHUNN010000002.1"/>
</dbReference>
<dbReference type="AlphaFoldDB" id="A0A4R2GQA3"/>
<reference evidence="3 4" key="1">
    <citation type="submission" date="2019-03" db="EMBL/GenBank/DDBJ databases">
        <title>Genomic Encyclopedia of Type Strains, Phase IV (KMG-IV): sequencing the most valuable type-strain genomes for metagenomic binning, comparative biology and taxonomic classification.</title>
        <authorList>
            <person name="Goeker M."/>
        </authorList>
    </citation>
    <scope>NUCLEOTIDE SEQUENCE [LARGE SCALE GENOMIC DNA]</scope>
    <source>
        <strain evidence="3 4">DSM 22958</strain>
    </source>
</reference>
<feature type="signal peptide" evidence="1">
    <location>
        <begin position="1"/>
        <end position="32"/>
    </location>
</feature>
<evidence type="ECO:0000259" key="2">
    <source>
        <dbReference type="PROSITE" id="PS50830"/>
    </source>
</evidence>
<dbReference type="PROSITE" id="PS50830">
    <property type="entry name" value="TNASE_3"/>
    <property type="match status" value="1"/>
</dbReference>
<dbReference type="InterPro" id="IPR016071">
    <property type="entry name" value="Staphylococal_nuclease_OB-fold"/>
</dbReference>
<accession>A0A4R2GQA3</accession>
<keyword evidence="1" id="KW-0732">Signal</keyword>
<dbReference type="SUPFAM" id="SSF50199">
    <property type="entry name" value="Staphylococcal nuclease"/>
    <property type="match status" value="1"/>
</dbReference>
<name>A0A4R2GQA3_9HYPH</name>